<evidence type="ECO:0000259" key="6">
    <source>
        <dbReference type="SMART" id="SM00563"/>
    </source>
</evidence>
<dbReference type="Pfam" id="PF01553">
    <property type="entry name" value="Acyltransferase"/>
    <property type="match status" value="1"/>
</dbReference>
<keyword evidence="5" id="KW-0012">Acyltransferase</keyword>
<dbReference type="InterPro" id="IPR041728">
    <property type="entry name" value="GPAT/DHAPAT_LPLAT"/>
</dbReference>
<dbReference type="OrthoDB" id="10255570at2759"/>
<dbReference type="GO" id="GO:0006631">
    <property type="term" value="P:fatty acid metabolic process"/>
    <property type="evidence" value="ECO:0007669"/>
    <property type="project" value="TreeGrafter"/>
</dbReference>
<proteinExistence type="inferred from homology"/>
<dbReference type="GO" id="GO:0019432">
    <property type="term" value="P:triglyceride biosynthetic process"/>
    <property type="evidence" value="ECO:0007669"/>
    <property type="project" value="TreeGrafter"/>
</dbReference>
<comment type="similarity">
    <text evidence="2">Belongs to the GPAT/DAPAT family.</text>
</comment>
<dbReference type="GO" id="GO:0012505">
    <property type="term" value="C:endomembrane system"/>
    <property type="evidence" value="ECO:0007669"/>
    <property type="project" value="UniProtKB-SubCell"/>
</dbReference>
<dbReference type="EMBL" id="KV454539">
    <property type="protein sequence ID" value="ODV68917.1"/>
    <property type="molecule type" value="Genomic_DNA"/>
</dbReference>
<dbReference type="GO" id="GO:0008654">
    <property type="term" value="P:phospholipid biosynthetic process"/>
    <property type="evidence" value="ECO:0007669"/>
    <property type="project" value="TreeGrafter"/>
</dbReference>
<dbReference type="GO" id="GO:0004366">
    <property type="term" value="F:glycerol-3-phosphate O-acyltransferase activity"/>
    <property type="evidence" value="ECO:0007669"/>
    <property type="project" value="TreeGrafter"/>
</dbReference>
<comment type="subcellular location">
    <subcellularLocation>
        <location evidence="1">Endomembrane system</location>
        <topology evidence="1">Peripheral membrane protein</topology>
    </subcellularLocation>
</comment>
<sequence>MSHFDVNILEDALVQPEIPLSFPLPYKDEETIINLKGNDKLVKNFSIIGLFLKMFSKYDYEGVYKDNEYKYSINKNLESFNKEFRRYMNERLSKTDEKLDEIVYSLIDQELRMNLITAKMFPERFKQVKEFMIDYYQKQNEINMPKYPDGLNFLRIAYYTVMKTIGKMFPRGIWVNKEQFEKLYQKYLSNPMSIIFLPNHQSHIDYIIIHLITIRFHMSIPTVIAGENLNVAIFGKFLKNLGAIFIKRSFNNELYTERNLENLIEFVLMNKIHLEVFIEGTRSRDGKLLLPKYGILKTLSRIYLNQRNNIKNEEFDLLFQPLAITYERIYEADGYFDELMGKDKKQESSLMILKNGLGNLIYGVDKDDEEQLKQFKIAQNYDNLTKTLHGRIFVMLGDNFKISEFIEELKFPIQTSFLSGNVDEEEDGNEEGGVNLKKLGFKILHEVNRVHYIPSIAIIGCSIQLYHYLTNLKRFQVGEVIPIFRMVINELSKEETSEINQVEFKELKNLKDEEIQEVIRQEMMKFFRYIKINKQGEIIIKNSIELLYYKNLTIHLIIHKCLVCFILKNCQETKCNVRMSQLYYIFTGFLKHDFLFDYNYNRRNELVNILNELKSYQIIDENFKIIDERYIEYMILLIKPFIESYLNCVKFLVISMEKYYPRIGDQVSETQLINDDLMSANYPTTKTLLKMITKQDENQRIESINKQYLLSCLFYLANLRLIKIFKNKRKTKAFVIIENSRDLKITESFLNTLLNGQGDSISEVKLNYMIDIIDKQFERHLDSKL</sequence>
<protein>
    <recommendedName>
        <fullName evidence="6">Phospholipid/glycerol acyltransferase domain-containing protein</fullName>
    </recommendedName>
</protein>
<name>A0A1E4RNS9_9ASCO</name>
<dbReference type="InterPro" id="IPR002123">
    <property type="entry name" value="Plipid/glycerol_acylTrfase"/>
</dbReference>
<dbReference type="SMART" id="SM00563">
    <property type="entry name" value="PlsC"/>
    <property type="match status" value="1"/>
</dbReference>
<dbReference type="RefSeq" id="XP_020077984.1">
    <property type="nucleotide sequence ID" value="XM_020223472.1"/>
</dbReference>
<dbReference type="GO" id="GO:0031966">
    <property type="term" value="C:mitochondrial membrane"/>
    <property type="evidence" value="ECO:0007669"/>
    <property type="project" value="TreeGrafter"/>
</dbReference>
<organism evidence="7 8">
    <name type="scientific">Hyphopichia burtonii NRRL Y-1933</name>
    <dbReference type="NCBI Taxonomy" id="984485"/>
    <lineage>
        <taxon>Eukaryota</taxon>
        <taxon>Fungi</taxon>
        <taxon>Dikarya</taxon>
        <taxon>Ascomycota</taxon>
        <taxon>Saccharomycotina</taxon>
        <taxon>Pichiomycetes</taxon>
        <taxon>Debaryomycetaceae</taxon>
        <taxon>Hyphopichia</taxon>
    </lineage>
</organism>
<dbReference type="GeneID" id="30998021"/>
<gene>
    <name evidence="7" type="ORF">HYPBUDRAFT_4987</name>
</gene>
<dbReference type="InterPro" id="IPR045520">
    <property type="entry name" value="GPAT/DHAPAT_C"/>
</dbReference>
<evidence type="ECO:0000313" key="8">
    <source>
        <dbReference type="Proteomes" id="UP000095085"/>
    </source>
</evidence>
<dbReference type="Pfam" id="PF19277">
    <property type="entry name" value="GPAT_C"/>
    <property type="match status" value="1"/>
</dbReference>
<dbReference type="AlphaFoldDB" id="A0A1E4RNS9"/>
<evidence type="ECO:0000256" key="2">
    <source>
        <dbReference type="ARBA" id="ARBA00007937"/>
    </source>
</evidence>
<dbReference type="PANTHER" id="PTHR12563:SF17">
    <property type="entry name" value="DIHYDROXYACETONE PHOSPHATE ACYLTRANSFERASE"/>
    <property type="match status" value="1"/>
</dbReference>
<dbReference type="InterPro" id="IPR022284">
    <property type="entry name" value="GPAT/DHAPAT"/>
</dbReference>
<dbReference type="SUPFAM" id="SSF69593">
    <property type="entry name" value="Glycerol-3-phosphate (1)-acyltransferase"/>
    <property type="match status" value="1"/>
</dbReference>
<evidence type="ECO:0000256" key="3">
    <source>
        <dbReference type="ARBA" id="ARBA00022679"/>
    </source>
</evidence>
<feature type="domain" description="Phospholipid/glycerol acyltransferase" evidence="6">
    <location>
        <begin position="194"/>
        <end position="327"/>
    </location>
</feature>
<keyword evidence="4" id="KW-0472">Membrane</keyword>
<keyword evidence="8" id="KW-1185">Reference proteome</keyword>
<accession>A0A1E4RNS9</accession>
<dbReference type="GO" id="GO:0006072">
    <property type="term" value="P:glycerol-3-phosphate metabolic process"/>
    <property type="evidence" value="ECO:0007669"/>
    <property type="project" value="TreeGrafter"/>
</dbReference>
<dbReference type="CDD" id="cd07993">
    <property type="entry name" value="LPLAT_DHAPAT-like"/>
    <property type="match status" value="1"/>
</dbReference>
<evidence type="ECO:0000313" key="7">
    <source>
        <dbReference type="EMBL" id="ODV68917.1"/>
    </source>
</evidence>
<evidence type="ECO:0000256" key="5">
    <source>
        <dbReference type="ARBA" id="ARBA00023315"/>
    </source>
</evidence>
<reference evidence="8" key="1">
    <citation type="submission" date="2016-05" db="EMBL/GenBank/DDBJ databases">
        <title>Comparative genomics of biotechnologically important yeasts.</title>
        <authorList>
            <consortium name="DOE Joint Genome Institute"/>
            <person name="Riley R."/>
            <person name="Haridas S."/>
            <person name="Wolfe K.H."/>
            <person name="Lopes M.R."/>
            <person name="Hittinger C.T."/>
            <person name="Goker M."/>
            <person name="Salamov A."/>
            <person name="Wisecaver J."/>
            <person name="Long T.M."/>
            <person name="Aerts A.L."/>
            <person name="Barry K."/>
            <person name="Choi C."/>
            <person name="Clum A."/>
            <person name="Coughlan A.Y."/>
            <person name="Deshpande S."/>
            <person name="Douglass A.P."/>
            <person name="Hanson S.J."/>
            <person name="Klenk H.-P."/>
            <person name="Labutti K."/>
            <person name="Lapidus A."/>
            <person name="Lindquist E."/>
            <person name="Lipzen A."/>
            <person name="Meier-Kolthoff J.P."/>
            <person name="Ohm R.A."/>
            <person name="Otillar R.P."/>
            <person name="Pangilinan J."/>
            <person name="Peng Y."/>
            <person name="Rokas A."/>
            <person name="Rosa C.A."/>
            <person name="Scheuner C."/>
            <person name="Sibirny A.A."/>
            <person name="Slot J.C."/>
            <person name="Stielow J.B."/>
            <person name="Sun H."/>
            <person name="Kurtzman C.P."/>
            <person name="Blackwell M."/>
            <person name="Grigoriev I.V."/>
            <person name="Jeffries T.W."/>
        </authorList>
    </citation>
    <scope>NUCLEOTIDE SEQUENCE [LARGE SCALE GENOMIC DNA]</scope>
    <source>
        <strain evidence="8">NRRL Y-1933</strain>
    </source>
</reference>
<evidence type="ECO:0000256" key="4">
    <source>
        <dbReference type="ARBA" id="ARBA00023136"/>
    </source>
</evidence>
<keyword evidence="3" id="KW-0808">Transferase</keyword>
<evidence type="ECO:0000256" key="1">
    <source>
        <dbReference type="ARBA" id="ARBA00004184"/>
    </source>
</evidence>
<dbReference type="STRING" id="984485.A0A1E4RNS9"/>
<dbReference type="Proteomes" id="UP000095085">
    <property type="component" value="Unassembled WGS sequence"/>
</dbReference>
<dbReference type="PANTHER" id="PTHR12563">
    <property type="entry name" value="GLYCEROL-3-PHOSPHATE ACYLTRANSFERASE"/>
    <property type="match status" value="1"/>
</dbReference>